<evidence type="ECO:0000313" key="8">
    <source>
        <dbReference type="Proteomes" id="UP000054845"/>
    </source>
</evidence>
<sequence>MDDAGPASTPAGGRSPSAPLNPAEHIGTSAAGANFTRKRQSPSVQHNNIIGSGRRKLDPDSSVEFLAFTPAAKGDTRSGQGSTTSGQLYPPAVAARSQDQASRLATSMVTNLPRRTRSQSRNSQSPKTKLVAFGSSPSSDGKAKKQESLLPISDEDEPKKVTLAGKGHTGLARSASPSTFEKPLDGAPDSSSKHATSLGVHRGTTELQLSLVRAEKEIESKNKFIEASRSIIENIHSMCTCTICLDLAWRPHVLTPCGHTFCARCLVGWFENGGFSPYSDWDGQGNPFEIYDNHRLAARLFEHDLDDIGSDDEDEEDDDFIDDEERADHEAFMVEDDEEDEDEENAISSNAARRFAERRRNRQANRANNIQAEDSDALSDVEEDEGFDLDQMRDDEQEAVFDEDNEDEPEEEDREYD</sequence>
<feature type="compositionally biased region" description="Polar residues" evidence="5">
    <location>
        <begin position="77"/>
        <end position="87"/>
    </location>
</feature>
<reference evidence="7 8" key="1">
    <citation type="submission" date="2014-09" db="EMBL/GenBank/DDBJ databases">
        <authorList>
            <person name="Magalhaes I.L.F."/>
            <person name="Oliveira U."/>
            <person name="Santos F.R."/>
            <person name="Vidigal T.H.D.A."/>
            <person name="Brescovit A.D."/>
            <person name="Santos A.J."/>
        </authorList>
    </citation>
    <scope>NUCLEOTIDE SEQUENCE [LARGE SCALE GENOMIC DNA]</scope>
</reference>
<dbReference type="GO" id="GO:0008270">
    <property type="term" value="F:zinc ion binding"/>
    <property type="evidence" value="ECO:0007669"/>
    <property type="project" value="UniProtKB-KW"/>
</dbReference>
<dbReference type="SMART" id="SM00184">
    <property type="entry name" value="RING"/>
    <property type="match status" value="1"/>
</dbReference>
<feature type="region of interest" description="Disordered" evidence="5">
    <location>
        <begin position="332"/>
        <end position="417"/>
    </location>
</feature>
<evidence type="ECO:0000256" key="3">
    <source>
        <dbReference type="ARBA" id="ARBA00022833"/>
    </source>
</evidence>
<dbReference type="PROSITE" id="PS00518">
    <property type="entry name" value="ZF_RING_1"/>
    <property type="match status" value="1"/>
</dbReference>
<feature type="compositionally biased region" description="Acidic residues" evidence="5">
    <location>
        <begin position="373"/>
        <end position="417"/>
    </location>
</feature>
<dbReference type="Proteomes" id="UP000054845">
    <property type="component" value="Unassembled WGS sequence"/>
</dbReference>
<keyword evidence="8" id="KW-1185">Reference proteome</keyword>
<feature type="compositionally biased region" description="Acidic residues" evidence="5">
    <location>
        <begin position="333"/>
        <end position="345"/>
    </location>
</feature>
<keyword evidence="3" id="KW-0862">Zinc</keyword>
<feature type="region of interest" description="Disordered" evidence="5">
    <location>
        <begin position="1"/>
        <end position="199"/>
    </location>
</feature>
<name>A0A0P1BLE0_9BASI</name>
<dbReference type="AlphaFoldDB" id="A0A0P1BLE0"/>
<feature type="compositionally biased region" description="Polar residues" evidence="5">
    <location>
        <begin position="41"/>
        <end position="50"/>
    </location>
</feature>
<evidence type="ECO:0000256" key="5">
    <source>
        <dbReference type="SAM" id="MobiDB-lite"/>
    </source>
</evidence>
<dbReference type="Gene3D" id="3.30.40.10">
    <property type="entry name" value="Zinc/RING finger domain, C3HC4 (zinc finger)"/>
    <property type="match status" value="1"/>
</dbReference>
<evidence type="ECO:0000256" key="1">
    <source>
        <dbReference type="ARBA" id="ARBA00022723"/>
    </source>
</evidence>
<dbReference type="SUPFAM" id="SSF57850">
    <property type="entry name" value="RING/U-box"/>
    <property type="match status" value="1"/>
</dbReference>
<dbReference type="InterPro" id="IPR013083">
    <property type="entry name" value="Znf_RING/FYVE/PHD"/>
</dbReference>
<dbReference type="InterPro" id="IPR017907">
    <property type="entry name" value="Znf_RING_CS"/>
</dbReference>
<accession>A0A0P1BLE0</accession>
<dbReference type="STRING" id="401625.A0A0P1BLE0"/>
<protein>
    <submittedName>
        <fullName evidence="7">E3 UBIQUITIN-PROTEIN LIGASE TRIM71</fullName>
    </submittedName>
</protein>
<keyword evidence="2 4" id="KW-0863">Zinc-finger</keyword>
<feature type="compositionally biased region" description="Polar residues" evidence="5">
    <location>
        <begin position="97"/>
        <end position="110"/>
    </location>
</feature>
<evidence type="ECO:0000256" key="4">
    <source>
        <dbReference type="PROSITE-ProRule" id="PRU00175"/>
    </source>
</evidence>
<evidence type="ECO:0000259" key="6">
    <source>
        <dbReference type="PROSITE" id="PS50089"/>
    </source>
</evidence>
<dbReference type="Pfam" id="PF13923">
    <property type="entry name" value="zf-C3HC4_2"/>
    <property type="match status" value="1"/>
</dbReference>
<dbReference type="OrthoDB" id="6105938at2759"/>
<proteinExistence type="predicted"/>
<keyword evidence="1" id="KW-0479">Metal-binding</keyword>
<dbReference type="CDD" id="cd16449">
    <property type="entry name" value="RING-HC"/>
    <property type="match status" value="1"/>
</dbReference>
<dbReference type="EMBL" id="CCYA01000253">
    <property type="protein sequence ID" value="CEH16983.1"/>
    <property type="molecule type" value="Genomic_DNA"/>
</dbReference>
<evidence type="ECO:0000313" key="7">
    <source>
        <dbReference type="EMBL" id="CEH16983.1"/>
    </source>
</evidence>
<dbReference type="InterPro" id="IPR001841">
    <property type="entry name" value="Znf_RING"/>
</dbReference>
<dbReference type="PROSITE" id="PS50089">
    <property type="entry name" value="ZF_RING_2"/>
    <property type="match status" value="1"/>
</dbReference>
<evidence type="ECO:0000256" key="2">
    <source>
        <dbReference type="ARBA" id="ARBA00022771"/>
    </source>
</evidence>
<organism evidence="7 8">
    <name type="scientific">Ceraceosorus bombacis</name>
    <dbReference type="NCBI Taxonomy" id="401625"/>
    <lineage>
        <taxon>Eukaryota</taxon>
        <taxon>Fungi</taxon>
        <taxon>Dikarya</taxon>
        <taxon>Basidiomycota</taxon>
        <taxon>Ustilaginomycotina</taxon>
        <taxon>Exobasidiomycetes</taxon>
        <taxon>Ceraceosorales</taxon>
        <taxon>Ceraceosoraceae</taxon>
        <taxon>Ceraceosorus</taxon>
    </lineage>
</organism>
<feature type="domain" description="RING-type" evidence="6">
    <location>
        <begin position="241"/>
        <end position="269"/>
    </location>
</feature>